<reference evidence="2" key="1">
    <citation type="submission" date="2018-08" db="EMBL/GenBank/DDBJ databases">
        <authorList>
            <person name="Ashton P.M."/>
            <person name="Dallman T."/>
            <person name="Nair S."/>
            <person name="De Pinna E."/>
            <person name="Peters T."/>
            <person name="Grant K."/>
        </authorList>
    </citation>
    <scope>NUCLEOTIDE SEQUENCE [LARGE SCALE GENOMIC DNA]</scope>
    <source>
        <strain evidence="2">294779</strain>
    </source>
</reference>
<accession>A0A5Y1YHJ4</accession>
<gene>
    <name evidence="2" type="ORF">CTQ69_26835</name>
</gene>
<protein>
    <submittedName>
        <fullName evidence="2">Aspartate racemase</fullName>
    </submittedName>
</protein>
<comment type="caution">
    <text evidence="2">The sequence shown here is derived from an EMBL/GenBank/DDBJ whole genome shotgun (WGS) entry which is preliminary data.</text>
</comment>
<dbReference type="InterPro" id="IPR015942">
    <property type="entry name" value="Asp/Glu/hydantoin_racemase"/>
</dbReference>
<dbReference type="Pfam" id="PF01177">
    <property type="entry name" value="Asp_Glu_race"/>
    <property type="match status" value="1"/>
</dbReference>
<dbReference type="SUPFAM" id="SSF53681">
    <property type="entry name" value="Aspartate/glutamate racemase"/>
    <property type="match status" value="2"/>
</dbReference>
<sequence length="270" mass="30018">MSFSIGILSGMGPRSTGPFIDLIITECQLQYGALYDIDYPEMHIISLPTPFYPDKIIDDEKMVQVLKYGVSSLVSSGVSLIVVPCNFAHKYFSEMLRAGLDTPLLHIADSALMYIPKEALNIAVIGTAPTLDSNLYQERIFNSGKKYVSSNELCDRATETIKLIKEKGYDNRNVIDSWFMLLNCVDSLGVDALLIACTDISPLMKRTTMCNYHFVIVDTSRSLAASAVKAYCNHGKAISPIDLNHQVGYLRELCNNSQTGEHKKLWGSRD</sequence>
<dbReference type="InterPro" id="IPR001920">
    <property type="entry name" value="Asp/Glu_race"/>
</dbReference>
<dbReference type="Proteomes" id="UP000839735">
    <property type="component" value="Unassembled WGS sequence"/>
</dbReference>
<dbReference type="PANTHER" id="PTHR21198">
    <property type="entry name" value="GLUTAMATE RACEMASE"/>
    <property type="match status" value="1"/>
</dbReference>
<evidence type="ECO:0000313" key="2">
    <source>
        <dbReference type="EMBL" id="ECC3917497.1"/>
    </source>
</evidence>
<proteinExistence type="predicted"/>
<dbReference type="PANTHER" id="PTHR21198:SF7">
    <property type="entry name" value="ASPARTATE-GLUTAMATE RACEMASE FAMILY"/>
    <property type="match status" value="1"/>
</dbReference>
<evidence type="ECO:0000256" key="1">
    <source>
        <dbReference type="ARBA" id="ARBA00023235"/>
    </source>
</evidence>
<dbReference type="EMBL" id="AAIBIC010000071">
    <property type="protein sequence ID" value="ECC3917497.1"/>
    <property type="molecule type" value="Genomic_DNA"/>
</dbReference>
<dbReference type="AlphaFoldDB" id="A0A5Y1YHJ4"/>
<dbReference type="GO" id="GO:0047661">
    <property type="term" value="F:amino-acid racemase activity"/>
    <property type="evidence" value="ECO:0007669"/>
    <property type="project" value="InterPro"/>
</dbReference>
<organism evidence="2">
    <name type="scientific">Salmonella diarizonae</name>
    <dbReference type="NCBI Taxonomy" id="59204"/>
    <lineage>
        <taxon>Bacteria</taxon>
        <taxon>Pseudomonadati</taxon>
        <taxon>Pseudomonadota</taxon>
        <taxon>Gammaproteobacteria</taxon>
        <taxon>Enterobacterales</taxon>
        <taxon>Enterobacteriaceae</taxon>
        <taxon>Salmonella</taxon>
    </lineage>
</organism>
<dbReference type="Gene3D" id="3.40.50.1860">
    <property type="match status" value="2"/>
</dbReference>
<name>A0A5Y1YHJ4_SALDZ</name>
<keyword evidence="1" id="KW-0413">Isomerase</keyword>